<sequence length="254" mass="27293">MYKREARECRRHERKDGALRQINLEMADRSSRLIRQRGLRHTRCLFLVLLALLFTACGKNSGARADANHAVSATSGVADALAAGIEKENAAAPGTSGVTEQAEGMTESSAGAESAADAPVSSGDVLPGHGAATERRIPGTDDLKSDVDVDLTMLSSTMVFSEVYNIMVLPQDYMGKTIRMRGITAIYTDSGTGQKYYSCIVQDATACCAQGIEFHLTDESQYPAEGEEVTVRGTFDTYGENGYQYAVLSNAVVE</sequence>
<evidence type="ECO:0000313" key="2">
    <source>
        <dbReference type="EMBL" id="MDQ0153104.1"/>
    </source>
</evidence>
<name>A0AAE3VB60_9FIRM</name>
<keyword evidence="3" id="KW-1185">Reference proteome</keyword>
<comment type="caution">
    <text evidence="2">The sequence shown here is derived from an EMBL/GenBank/DDBJ whole genome shotgun (WGS) entry which is preliminary data.</text>
</comment>
<dbReference type="AlphaFoldDB" id="A0AAE3VB60"/>
<protein>
    <submittedName>
        <fullName evidence="2">Uncharacterized protein</fullName>
    </submittedName>
</protein>
<feature type="compositionally biased region" description="Basic and acidic residues" evidence="1">
    <location>
        <begin position="132"/>
        <end position="142"/>
    </location>
</feature>
<dbReference type="Proteomes" id="UP001241537">
    <property type="component" value="Unassembled WGS sequence"/>
</dbReference>
<evidence type="ECO:0000313" key="3">
    <source>
        <dbReference type="Proteomes" id="UP001241537"/>
    </source>
</evidence>
<feature type="compositionally biased region" description="Low complexity" evidence="1">
    <location>
        <begin position="102"/>
        <end position="118"/>
    </location>
</feature>
<dbReference type="EMBL" id="JAUSTO010000012">
    <property type="protein sequence ID" value="MDQ0153104.1"/>
    <property type="molecule type" value="Genomic_DNA"/>
</dbReference>
<accession>A0AAE3VB60</accession>
<reference evidence="2" key="1">
    <citation type="submission" date="2023-07" db="EMBL/GenBank/DDBJ databases">
        <title>Genomic Encyclopedia of Type Strains, Phase IV (KMG-IV): sequencing the most valuable type-strain genomes for metagenomic binning, comparative biology and taxonomic classification.</title>
        <authorList>
            <person name="Goeker M."/>
        </authorList>
    </citation>
    <scope>NUCLEOTIDE SEQUENCE</scope>
    <source>
        <strain evidence="2">DSM 19659</strain>
    </source>
</reference>
<evidence type="ECO:0000256" key="1">
    <source>
        <dbReference type="SAM" id="MobiDB-lite"/>
    </source>
</evidence>
<proteinExistence type="predicted"/>
<gene>
    <name evidence="2" type="ORF">J2S20_001813</name>
</gene>
<feature type="region of interest" description="Disordered" evidence="1">
    <location>
        <begin position="91"/>
        <end position="142"/>
    </location>
</feature>
<organism evidence="2 3">
    <name type="scientific">Moryella indoligenes</name>
    <dbReference type="NCBI Taxonomy" id="371674"/>
    <lineage>
        <taxon>Bacteria</taxon>
        <taxon>Bacillati</taxon>
        <taxon>Bacillota</taxon>
        <taxon>Clostridia</taxon>
        <taxon>Lachnospirales</taxon>
        <taxon>Lachnospiraceae</taxon>
        <taxon>Moryella</taxon>
    </lineage>
</organism>